<evidence type="ECO:0000256" key="1">
    <source>
        <dbReference type="SAM" id="MobiDB-lite"/>
    </source>
</evidence>
<proteinExistence type="predicted"/>
<evidence type="ECO:0000313" key="2">
    <source>
        <dbReference type="EMBL" id="JAD49589.1"/>
    </source>
</evidence>
<sequence length="56" mass="6215">MWAESNSVLSSTSYVHGTTVARRGRGNSGTRGNSRWQIGDITIYSNNKTKNLRTVK</sequence>
<protein>
    <submittedName>
        <fullName evidence="2">Uncharacterized protein</fullName>
    </submittedName>
</protein>
<dbReference type="EMBL" id="GBRH01248306">
    <property type="protein sequence ID" value="JAD49589.1"/>
    <property type="molecule type" value="Transcribed_RNA"/>
</dbReference>
<reference evidence="2" key="2">
    <citation type="journal article" date="2015" name="Data Brief">
        <title>Shoot transcriptome of the giant reed, Arundo donax.</title>
        <authorList>
            <person name="Barrero R.A."/>
            <person name="Guerrero F.D."/>
            <person name="Moolhuijzen P."/>
            <person name="Goolsby J.A."/>
            <person name="Tidwell J."/>
            <person name="Bellgard S.E."/>
            <person name="Bellgard M.I."/>
        </authorList>
    </citation>
    <scope>NUCLEOTIDE SEQUENCE</scope>
    <source>
        <tissue evidence="2">Shoot tissue taken approximately 20 cm above the soil surface</tissue>
    </source>
</reference>
<feature type="compositionally biased region" description="Polar residues" evidence="1">
    <location>
        <begin position="1"/>
        <end position="16"/>
    </location>
</feature>
<accession>A0A0A9AD97</accession>
<organism evidence="2">
    <name type="scientific">Arundo donax</name>
    <name type="common">Giant reed</name>
    <name type="synonym">Donax arundinaceus</name>
    <dbReference type="NCBI Taxonomy" id="35708"/>
    <lineage>
        <taxon>Eukaryota</taxon>
        <taxon>Viridiplantae</taxon>
        <taxon>Streptophyta</taxon>
        <taxon>Embryophyta</taxon>
        <taxon>Tracheophyta</taxon>
        <taxon>Spermatophyta</taxon>
        <taxon>Magnoliopsida</taxon>
        <taxon>Liliopsida</taxon>
        <taxon>Poales</taxon>
        <taxon>Poaceae</taxon>
        <taxon>PACMAD clade</taxon>
        <taxon>Arundinoideae</taxon>
        <taxon>Arundineae</taxon>
        <taxon>Arundo</taxon>
    </lineage>
</organism>
<feature type="region of interest" description="Disordered" evidence="1">
    <location>
        <begin position="1"/>
        <end position="40"/>
    </location>
</feature>
<reference evidence="2" key="1">
    <citation type="submission" date="2014-09" db="EMBL/GenBank/DDBJ databases">
        <authorList>
            <person name="Magalhaes I.L.F."/>
            <person name="Oliveira U."/>
            <person name="Santos F.R."/>
            <person name="Vidigal T.H.D.A."/>
            <person name="Brescovit A.D."/>
            <person name="Santos A.J."/>
        </authorList>
    </citation>
    <scope>NUCLEOTIDE SEQUENCE</scope>
    <source>
        <tissue evidence="2">Shoot tissue taken approximately 20 cm above the soil surface</tissue>
    </source>
</reference>
<dbReference type="AlphaFoldDB" id="A0A0A9AD97"/>
<name>A0A0A9AD97_ARUDO</name>